<dbReference type="InterPro" id="IPR014717">
    <property type="entry name" value="Transl_elong_EF1B/ribsomal_bS6"/>
</dbReference>
<evidence type="ECO:0000313" key="3">
    <source>
        <dbReference type="Proteomes" id="UP000464954"/>
    </source>
</evidence>
<dbReference type="EMBL" id="CP047593">
    <property type="protein sequence ID" value="QHI70828.1"/>
    <property type="molecule type" value="Genomic_DNA"/>
</dbReference>
<sequence>MNWSALTKKQQQMVVVTVILAIAQVFILIHFISGRSVSNAGGQSPKEELEALQGKIDDARMVIARAEIVTETLQETVQKLDDLSVHTPTVSDRYAWAYEYISLRSVKAGVELDSLEEINYVSDADKKAEDHNYEIRLSTQCNYNQLVEFLWRIEQGNPLVRVKDVDISMLPDSPEQHQVRIVLQWPSSLQIERGSI</sequence>
<evidence type="ECO:0000256" key="1">
    <source>
        <dbReference type="SAM" id="Phobius"/>
    </source>
</evidence>
<organism evidence="2 3">
    <name type="scientific">Tichowtungia aerotolerans</name>
    <dbReference type="NCBI Taxonomy" id="2697043"/>
    <lineage>
        <taxon>Bacteria</taxon>
        <taxon>Pseudomonadati</taxon>
        <taxon>Kiritimatiellota</taxon>
        <taxon>Tichowtungiia</taxon>
        <taxon>Tichowtungiales</taxon>
        <taxon>Tichowtungiaceae</taxon>
        <taxon>Tichowtungia</taxon>
    </lineage>
</organism>
<dbReference type="AlphaFoldDB" id="A0A6P1MFN6"/>
<accession>A0A6P1MFN6</accession>
<dbReference type="Gene3D" id="3.30.70.60">
    <property type="match status" value="1"/>
</dbReference>
<keyword evidence="1" id="KW-0472">Membrane</keyword>
<keyword evidence="1" id="KW-0812">Transmembrane</keyword>
<protein>
    <submittedName>
        <fullName evidence="2">Uncharacterized protein</fullName>
    </submittedName>
</protein>
<evidence type="ECO:0000313" key="2">
    <source>
        <dbReference type="EMBL" id="QHI70828.1"/>
    </source>
</evidence>
<dbReference type="RefSeq" id="WP_160630000.1">
    <property type="nucleotide sequence ID" value="NZ_CP047593.1"/>
</dbReference>
<name>A0A6P1MFN6_9BACT</name>
<gene>
    <name evidence="2" type="ORF">GT409_15725</name>
</gene>
<dbReference type="Proteomes" id="UP000464954">
    <property type="component" value="Chromosome"/>
</dbReference>
<feature type="transmembrane region" description="Helical" evidence="1">
    <location>
        <begin position="12"/>
        <end position="32"/>
    </location>
</feature>
<proteinExistence type="predicted"/>
<keyword evidence="3" id="KW-1185">Reference proteome</keyword>
<keyword evidence="1" id="KW-1133">Transmembrane helix</keyword>
<dbReference type="KEGG" id="taer:GT409_15725"/>
<reference evidence="2 3" key="1">
    <citation type="submission" date="2020-01" db="EMBL/GenBank/DDBJ databases">
        <title>Ponticoccus aerotolerans gen. nov., sp. nov., an anaerobic bacterium and proposal of Ponticoccusceae fam. nov., Ponticoccusles ord. nov. and Ponticoccuse classis nov. in the phylum Kiritimatiellaeota.</title>
        <authorList>
            <person name="Zhou L.Y."/>
            <person name="Du Z.J."/>
        </authorList>
    </citation>
    <scope>NUCLEOTIDE SEQUENCE [LARGE SCALE GENOMIC DNA]</scope>
    <source>
        <strain evidence="2 3">S-5007</strain>
    </source>
</reference>